<dbReference type="Gene3D" id="1.10.260.40">
    <property type="entry name" value="lambda repressor-like DNA-binding domains"/>
    <property type="match status" value="1"/>
</dbReference>
<dbReference type="InterPro" id="IPR010982">
    <property type="entry name" value="Lambda_DNA-bd_dom_sf"/>
</dbReference>
<feature type="domain" description="HTH cro/C1-type" evidence="1">
    <location>
        <begin position="18"/>
        <end position="73"/>
    </location>
</feature>
<dbReference type="Proteomes" id="UP000184245">
    <property type="component" value="Unassembled WGS sequence"/>
</dbReference>
<protein>
    <submittedName>
        <fullName evidence="2">Helix-turn-helix</fullName>
    </submittedName>
</protein>
<evidence type="ECO:0000313" key="3">
    <source>
        <dbReference type="Proteomes" id="UP000184245"/>
    </source>
</evidence>
<dbReference type="STRING" id="1122155.SAMN02745158_03096"/>
<dbReference type="Pfam" id="PF00717">
    <property type="entry name" value="Peptidase_S24"/>
    <property type="match status" value="1"/>
</dbReference>
<gene>
    <name evidence="2" type="ORF">SAMN02745158_03096</name>
</gene>
<proteinExistence type="predicted"/>
<dbReference type="EMBL" id="FQVI01000019">
    <property type="protein sequence ID" value="SHF27058.1"/>
    <property type="molecule type" value="Genomic_DNA"/>
</dbReference>
<dbReference type="InterPro" id="IPR036286">
    <property type="entry name" value="LexA/Signal_pep-like_sf"/>
</dbReference>
<keyword evidence="3" id="KW-1185">Reference proteome</keyword>
<dbReference type="SUPFAM" id="SSF51306">
    <property type="entry name" value="LexA/Signal peptidase"/>
    <property type="match status" value="1"/>
</dbReference>
<organism evidence="2 3">
    <name type="scientific">Lactonifactor longoviformis DSM 17459</name>
    <dbReference type="NCBI Taxonomy" id="1122155"/>
    <lineage>
        <taxon>Bacteria</taxon>
        <taxon>Bacillati</taxon>
        <taxon>Bacillota</taxon>
        <taxon>Clostridia</taxon>
        <taxon>Eubacteriales</taxon>
        <taxon>Clostridiaceae</taxon>
        <taxon>Lactonifactor</taxon>
    </lineage>
</organism>
<evidence type="ECO:0000313" key="2">
    <source>
        <dbReference type="EMBL" id="SHF27058.1"/>
    </source>
</evidence>
<dbReference type="InterPro" id="IPR015927">
    <property type="entry name" value="Peptidase_S24_S26A/B/C"/>
</dbReference>
<dbReference type="InterPro" id="IPR001387">
    <property type="entry name" value="Cro/C1-type_HTH"/>
</dbReference>
<dbReference type="Pfam" id="PF13443">
    <property type="entry name" value="HTH_26"/>
    <property type="match status" value="1"/>
</dbReference>
<dbReference type="SMART" id="SM00530">
    <property type="entry name" value="HTH_XRE"/>
    <property type="match status" value="1"/>
</dbReference>
<dbReference type="PROSITE" id="PS50943">
    <property type="entry name" value="HTH_CROC1"/>
    <property type="match status" value="1"/>
</dbReference>
<accession>A0A1M5A9U4</accession>
<dbReference type="GO" id="GO:0003677">
    <property type="term" value="F:DNA binding"/>
    <property type="evidence" value="ECO:0007669"/>
    <property type="project" value="InterPro"/>
</dbReference>
<reference evidence="2 3" key="1">
    <citation type="submission" date="2016-11" db="EMBL/GenBank/DDBJ databases">
        <authorList>
            <person name="Jaros S."/>
            <person name="Januszkiewicz K."/>
            <person name="Wedrychowicz H."/>
        </authorList>
    </citation>
    <scope>NUCLEOTIDE SEQUENCE [LARGE SCALE GENOMIC DNA]</scope>
    <source>
        <strain evidence="2 3">DSM 17459</strain>
    </source>
</reference>
<sequence length="273" mass="32331">MYKNTKYGRADILKREKIKKICRDRGYTLEELAKISRIPLSTLAKISSGDTPDPRFETMQSIASALRCSMDEFSDREPKIPYQYEEYVYKMKQLAPHIKEYIKFIIDLEYDRMIYLKTEDKIRLRCFEFTNVVDGLGEYESKIEKMIVADNNLLTRDCTFCVHICDNALEPQFFRGSFLGFRYEDEVMPKQGEIWMFLKEGYLYIGRYYHYKEKHLLKSLNGNIDDMVITKKLDCKRMGKFIGVIKNEVSIEYLPCPQLIKGREGETHTDERL</sequence>
<dbReference type="RefSeq" id="WP_072853339.1">
    <property type="nucleotide sequence ID" value="NZ_FQVI01000019.1"/>
</dbReference>
<dbReference type="CDD" id="cd00093">
    <property type="entry name" value="HTH_XRE"/>
    <property type="match status" value="1"/>
</dbReference>
<name>A0A1M5A9U4_9CLOT</name>
<dbReference type="AlphaFoldDB" id="A0A1M5A9U4"/>
<dbReference type="Gene3D" id="2.10.109.10">
    <property type="entry name" value="Umud Fragment, subunit A"/>
    <property type="match status" value="1"/>
</dbReference>
<evidence type="ECO:0000259" key="1">
    <source>
        <dbReference type="PROSITE" id="PS50943"/>
    </source>
</evidence>
<dbReference type="SUPFAM" id="SSF47413">
    <property type="entry name" value="lambda repressor-like DNA-binding domains"/>
    <property type="match status" value="1"/>
</dbReference>